<accession>A0A1F6WQ03</accession>
<protein>
    <submittedName>
        <fullName evidence="2">Uncharacterized protein</fullName>
    </submittedName>
</protein>
<feature type="transmembrane region" description="Helical" evidence="1">
    <location>
        <begin position="21"/>
        <end position="40"/>
    </location>
</feature>
<dbReference type="Proteomes" id="UP000178184">
    <property type="component" value="Unassembled WGS sequence"/>
</dbReference>
<keyword evidence="1" id="KW-0472">Membrane</keyword>
<organism evidence="2 3">
    <name type="scientific">Candidatus Nomurabacteria bacterium RIFCSPLOWO2_01_FULL_33_17</name>
    <dbReference type="NCBI Taxonomy" id="1801764"/>
    <lineage>
        <taxon>Bacteria</taxon>
        <taxon>Candidatus Nomuraibacteriota</taxon>
    </lineage>
</organism>
<dbReference type="AlphaFoldDB" id="A0A1F6WQ03"/>
<comment type="caution">
    <text evidence="2">The sequence shown here is derived from an EMBL/GenBank/DDBJ whole genome shotgun (WGS) entry which is preliminary data.</text>
</comment>
<proteinExistence type="predicted"/>
<keyword evidence="1" id="KW-0812">Transmembrane</keyword>
<reference evidence="2 3" key="1">
    <citation type="journal article" date="2016" name="Nat. Commun.">
        <title>Thousands of microbial genomes shed light on interconnected biogeochemical processes in an aquifer system.</title>
        <authorList>
            <person name="Anantharaman K."/>
            <person name="Brown C.T."/>
            <person name="Hug L.A."/>
            <person name="Sharon I."/>
            <person name="Castelle C.J."/>
            <person name="Probst A.J."/>
            <person name="Thomas B.C."/>
            <person name="Singh A."/>
            <person name="Wilkins M.J."/>
            <person name="Karaoz U."/>
            <person name="Brodie E.L."/>
            <person name="Williams K.H."/>
            <person name="Hubbard S.S."/>
            <person name="Banfield J.F."/>
        </authorList>
    </citation>
    <scope>NUCLEOTIDE SEQUENCE [LARGE SCALE GENOMIC DNA]</scope>
</reference>
<dbReference type="EMBL" id="MFUO01000014">
    <property type="protein sequence ID" value="OGI83968.1"/>
    <property type="molecule type" value="Genomic_DNA"/>
</dbReference>
<sequence length="111" mass="12612">MKKIINPQKQIEIISRTNFKIISLAFGGVFIYLILLGFTATNVVAMRTLNKTVDDKKTELSKVELDYMSAQNIIALETMTKDDFTSIRNISYVSLDNINFIDIVAFSNIKK</sequence>
<evidence type="ECO:0000256" key="1">
    <source>
        <dbReference type="SAM" id="Phobius"/>
    </source>
</evidence>
<dbReference type="STRING" id="1801764.A2903_00895"/>
<gene>
    <name evidence="2" type="ORF">A2903_00895</name>
</gene>
<evidence type="ECO:0000313" key="3">
    <source>
        <dbReference type="Proteomes" id="UP000178184"/>
    </source>
</evidence>
<name>A0A1F6WQ03_9BACT</name>
<evidence type="ECO:0000313" key="2">
    <source>
        <dbReference type="EMBL" id="OGI83968.1"/>
    </source>
</evidence>
<keyword evidence="1" id="KW-1133">Transmembrane helix</keyword>